<dbReference type="NCBIfam" id="NF007139">
    <property type="entry name" value="PRK09585.1-3"/>
    <property type="match status" value="1"/>
</dbReference>
<dbReference type="InterPro" id="IPR043129">
    <property type="entry name" value="ATPase_NBD"/>
</dbReference>
<comment type="catalytic activity">
    <reaction evidence="1">
        <text>1,6-anhydro-N-acetyl-beta-muramate + ATP + H2O = N-acetyl-D-muramate 6-phosphate + ADP + H(+)</text>
        <dbReference type="Rhea" id="RHEA:24952"/>
        <dbReference type="ChEBI" id="CHEBI:15377"/>
        <dbReference type="ChEBI" id="CHEBI:15378"/>
        <dbReference type="ChEBI" id="CHEBI:30616"/>
        <dbReference type="ChEBI" id="CHEBI:58690"/>
        <dbReference type="ChEBI" id="CHEBI:58722"/>
        <dbReference type="ChEBI" id="CHEBI:456216"/>
        <dbReference type="EC" id="2.7.1.170"/>
    </reaction>
</comment>
<dbReference type="Gene3D" id="3.30.420.40">
    <property type="match status" value="2"/>
</dbReference>
<gene>
    <name evidence="1 2" type="primary">anmK</name>
    <name evidence="2" type="ORF">PKF023_17360</name>
</gene>
<dbReference type="GO" id="GO:0006040">
    <property type="term" value="P:amino sugar metabolic process"/>
    <property type="evidence" value="ECO:0007669"/>
    <property type="project" value="InterPro"/>
</dbReference>
<keyword evidence="1" id="KW-0119">Carbohydrate metabolism</keyword>
<dbReference type="CDD" id="cd24050">
    <property type="entry name" value="ASKHA_NBD_ANMK"/>
    <property type="match status" value="1"/>
</dbReference>
<proteinExistence type="inferred from homology"/>
<dbReference type="EC" id="2.7.1.170" evidence="1"/>
<dbReference type="GO" id="GO:0097175">
    <property type="term" value="P:1,6-anhydro-N-acetyl-beta-muramic acid catabolic process"/>
    <property type="evidence" value="ECO:0007669"/>
    <property type="project" value="UniProtKB-UniRule"/>
</dbReference>
<dbReference type="InterPro" id="IPR005338">
    <property type="entry name" value="Anhydro_N_Ac-Mur_kinase"/>
</dbReference>
<reference evidence="2" key="1">
    <citation type="submission" date="2022-11" db="EMBL/GenBank/DDBJ databases">
        <title>Complete Genome Sequences of three Polynucleobacter sp. Subcluster PnecC Strains KF022, KF023, and KF032 Isolated from a Shallow Eutrophic Lake in Japan.</title>
        <authorList>
            <person name="Ogata Y."/>
            <person name="Watanabe K."/>
            <person name="Takemine S."/>
            <person name="Shindo C."/>
            <person name="Kurokawa R."/>
            <person name="Suda W."/>
        </authorList>
    </citation>
    <scope>NUCLEOTIDE SEQUENCE</scope>
    <source>
        <strain evidence="2">KF023</strain>
    </source>
</reference>
<accession>A0A9C7CCP7</accession>
<sequence length="401" mass="43370">MLIRIADSVKLVVKLLKHNCRIPESHMNKPHSLYIGLMSGTSLDGIDAVLAKIGSSGEVSALDAVSTSFSTELRKALFELQSPGTNELHREKQAGNALALAYAEAVNQLLQKTKLQASDITAIGAHGQTIRHQPHLGEMAYTHQTLNPALLAEKTGIDVIADFRSRDLAAGGHGAPLVPAFHAQQFVENKNLAILNIGGIANFTLLPKDGQVTGFDCGPGNMLMDAWIHEHQGNAFDENGNWALQGKVNEALLARMLTDPFFTKAPPKSTGRDDFHLGWLQEKLNGDNFLCEDVQATLLHLTAHSALEALARYAPQTQKLIICGGGARNHALMNLFKVKSQHFFKQPLEITTSDSAGIDPQLVEGLAFAWLAWAYKEKRPANLPAVTGAKGSRILGACYPA</sequence>
<dbReference type="HAMAP" id="MF_01270">
    <property type="entry name" value="AnhMurNAc_kinase"/>
    <property type="match status" value="1"/>
</dbReference>
<comment type="similarity">
    <text evidence="1">Belongs to the anhydro-N-acetylmuramic acid kinase family.</text>
</comment>
<dbReference type="Pfam" id="PF03702">
    <property type="entry name" value="AnmK"/>
    <property type="match status" value="1"/>
</dbReference>
<dbReference type="KEGG" id="pyt:PKF023_17360"/>
<comment type="pathway">
    <text evidence="1">Cell wall biogenesis; peptidoglycan recycling.</text>
</comment>
<keyword evidence="1" id="KW-0547">Nucleotide-binding</keyword>
<evidence type="ECO:0000256" key="1">
    <source>
        <dbReference type="HAMAP-Rule" id="MF_01270"/>
    </source>
</evidence>
<dbReference type="GO" id="GO:0016773">
    <property type="term" value="F:phosphotransferase activity, alcohol group as acceptor"/>
    <property type="evidence" value="ECO:0007669"/>
    <property type="project" value="UniProtKB-UniRule"/>
</dbReference>
<protein>
    <recommendedName>
        <fullName evidence="1">Anhydro-N-acetylmuramic acid kinase</fullName>
        <ecNumber evidence="1">2.7.1.170</ecNumber>
    </recommendedName>
    <alternativeName>
        <fullName evidence="1">AnhMurNAc kinase</fullName>
    </alternativeName>
</protein>
<keyword evidence="1" id="KW-0067">ATP-binding</keyword>
<name>A0A9C7CCP7_9BURK</name>
<dbReference type="GO" id="GO:0016301">
    <property type="term" value="F:kinase activity"/>
    <property type="evidence" value="ECO:0007669"/>
    <property type="project" value="UniProtKB-KW"/>
</dbReference>
<dbReference type="EMBL" id="AP026973">
    <property type="protein sequence ID" value="BDT77933.1"/>
    <property type="molecule type" value="Genomic_DNA"/>
</dbReference>
<comment type="function">
    <text evidence="1">Catalyzes the specific phosphorylation of 1,6-anhydro-N-acetylmuramic acid (anhMurNAc) with the simultaneous cleavage of the 1,6-anhydro ring, generating MurNAc-6-P. Is required for the utilization of anhMurNAc either imported from the medium or derived from its own cell wall murein, and thus plays a role in cell wall recycling.</text>
</comment>
<dbReference type="GO" id="GO:0005524">
    <property type="term" value="F:ATP binding"/>
    <property type="evidence" value="ECO:0007669"/>
    <property type="project" value="UniProtKB-UniRule"/>
</dbReference>
<dbReference type="GO" id="GO:0009254">
    <property type="term" value="P:peptidoglycan turnover"/>
    <property type="evidence" value="ECO:0007669"/>
    <property type="project" value="UniProtKB-UniRule"/>
</dbReference>
<dbReference type="PANTHER" id="PTHR30605">
    <property type="entry name" value="ANHYDRO-N-ACETYLMURAMIC ACID KINASE"/>
    <property type="match status" value="1"/>
</dbReference>
<keyword evidence="1" id="KW-0808">Transferase</keyword>
<dbReference type="SUPFAM" id="SSF53067">
    <property type="entry name" value="Actin-like ATPase domain"/>
    <property type="match status" value="1"/>
</dbReference>
<dbReference type="PANTHER" id="PTHR30605:SF0">
    <property type="entry name" value="ANHYDRO-N-ACETYLMURAMIC ACID KINASE"/>
    <property type="match status" value="1"/>
</dbReference>
<comment type="pathway">
    <text evidence="1">Amino-sugar metabolism; 1,6-anhydro-N-acetylmuramate degradation.</text>
</comment>
<dbReference type="Proteomes" id="UP001211097">
    <property type="component" value="Chromosome"/>
</dbReference>
<dbReference type="AlphaFoldDB" id="A0A9C7CCP7"/>
<evidence type="ECO:0000313" key="2">
    <source>
        <dbReference type="EMBL" id="BDT77933.1"/>
    </source>
</evidence>
<keyword evidence="1 2" id="KW-0418">Kinase</keyword>
<organism evidence="2">
    <name type="scientific">Polynucleobacter yangtzensis</name>
    <dbReference type="NCBI Taxonomy" id="1743159"/>
    <lineage>
        <taxon>Bacteria</taxon>
        <taxon>Pseudomonadati</taxon>
        <taxon>Pseudomonadota</taxon>
        <taxon>Betaproteobacteria</taxon>
        <taxon>Burkholderiales</taxon>
        <taxon>Burkholderiaceae</taxon>
        <taxon>Polynucleobacter</taxon>
    </lineage>
</organism>
<feature type="binding site" evidence="1">
    <location>
        <begin position="40"/>
        <end position="47"/>
    </location>
    <ligand>
        <name>ATP</name>
        <dbReference type="ChEBI" id="CHEBI:30616"/>
    </ligand>
</feature>